<dbReference type="GO" id="GO:0008970">
    <property type="term" value="F:phospholipase A1 activity"/>
    <property type="evidence" value="ECO:0007669"/>
    <property type="project" value="UniProtKB-UniRule"/>
</dbReference>
<accession>A0AAV0QIS3</accession>
<organism evidence="3 4">
    <name type="scientific">Linum tenue</name>
    <dbReference type="NCBI Taxonomy" id="586396"/>
    <lineage>
        <taxon>Eukaryota</taxon>
        <taxon>Viridiplantae</taxon>
        <taxon>Streptophyta</taxon>
        <taxon>Embryophyta</taxon>
        <taxon>Tracheophyta</taxon>
        <taxon>Spermatophyta</taxon>
        <taxon>Magnoliopsida</taxon>
        <taxon>eudicotyledons</taxon>
        <taxon>Gunneridae</taxon>
        <taxon>Pentapetalae</taxon>
        <taxon>rosids</taxon>
        <taxon>fabids</taxon>
        <taxon>Malpighiales</taxon>
        <taxon>Linaceae</taxon>
        <taxon>Linum</taxon>
    </lineage>
</organism>
<gene>
    <name evidence="3" type="ORF">LITE_LOCUS43579</name>
</gene>
<keyword evidence="2" id="KW-0443">Lipid metabolism</keyword>
<dbReference type="Gene3D" id="3.40.50.1820">
    <property type="entry name" value="alpha/beta hydrolase"/>
    <property type="match status" value="1"/>
</dbReference>
<keyword evidence="4" id="KW-1185">Reference proteome</keyword>
<reference evidence="3" key="1">
    <citation type="submission" date="2022-08" db="EMBL/GenBank/DDBJ databases">
        <authorList>
            <person name="Gutierrez-Valencia J."/>
        </authorList>
    </citation>
    <scope>NUCLEOTIDE SEQUENCE</scope>
</reference>
<comment type="similarity">
    <text evidence="2">Belongs to the AB hydrolase superfamily. Lipase family.</text>
</comment>
<evidence type="ECO:0000313" key="4">
    <source>
        <dbReference type="Proteomes" id="UP001154282"/>
    </source>
</evidence>
<keyword evidence="2" id="KW-0442">Lipid degradation</keyword>
<dbReference type="PANTHER" id="PTHR31828">
    <property type="entry name" value="PHOSPHOLIPASE A1-IIGAMMA"/>
    <property type="match status" value="1"/>
</dbReference>
<dbReference type="InterPro" id="IPR033556">
    <property type="entry name" value="PLA"/>
</dbReference>
<proteinExistence type="inferred from homology"/>
<dbReference type="GO" id="GO:0016042">
    <property type="term" value="P:lipid catabolic process"/>
    <property type="evidence" value="ECO:0007669"/>
    <property type="project" value="UniProtKB-UniRule"/>
</dbReference>
<dbReference type="Proteomes" id="UP001154282">
    <property type="component" value="Unassembled WGS sequence"/>
</dbReference>
<comment type="function">
    <text evidence="2">Acylhydrolase that catalyzes the hydrolysis of phospholipids at the sn-1 position.</text>
</comment>
<comment type="caution">
    <text evidence="3">The sequence shown here is derived from an EMBL/GenBank/DDBJ whole genome shotgun (WGS) entry which is preliminary data.</text>
</comment>
<keyword evidence="1 2" id="KW-0378">Hydrolase</keyword>
<protein>
    <recommendedName>
        <fullName evidence="2">Phospholipase A1</fullName>
        <ecNumber evidence="2">3.1.1.-</ecNumber>
    </recommendedName>
</protein>
<dbReference type="InterPro" id="IPR029058">
    <property type="entry name" value="AB_hydrolase_fold"/>
</dbReference>
<sequence length="117" mass="13553">MKLELHVSSSPYLKKEFEIAGSHNLEVYLHLVDGYVSEGAKFRWNARRDLALVNKSTDMLIPELKIPEFWYHLPYKGLVLNKYGRWVKPGRKVEDIPSPFSSELLSSHEPILELVES</sequence>
<dbReference type="PANTHER" id="PTHR31828:SF1">
    <property type="entry name" value="PHOSPHOLIPASE A1-IIGAMMA"/>
    <property type="match status" value="1"/>
</dbReference>
<dbReference type="EMBL" id="CAMGYJ010000009">
    <property type="protein sequence ID" value="CAI0545432.1"/>
    <property type="molecule type" value="Genomic_DNA"/>
</dbReference>
<name>A0AAV0QIS3_9ROSI</name>
<evidence type="ECO:0000256" key="2">
    <source>
        <dbReference type="RuleBase" id="RU367093"/>
    </source>
</evidence>
<dbReference type="AlphaFoldDB" id="A0AAV0QIS3"/>
<dbReference type="EC" id="3.1.1.-" evidence="2"/>
<evidence type="ECO:0000256" key="1">
    <source>
        <dbReference type="ARBA" id="ARBA00022801"/>
    </source>
</evidence>
<evidence type="ECO:0000313" key="3">
    <source>
        <dbReference type="EMBL" id="CAI0545432.1"/>
    </source>
</evidence>